<protein>
    <submittedName>
        <fullName evidence="3">Cold-shock protein</fullName>
    </submittedName>
</protein>
<dbReference type="EMBL" id="MAJU01000008">
    <property type="protein sequence ID" value="OCH21752.1"/>
    <property type="molecule type" value="Genomic_DNA"/>
</dbReference>
<dbReference type="SUPFAM" id="SSF50249">
    <property type="entry name" value="Nucleic acid-binding proteins"/>
    <property type="match status" value="1"/>
</dbReference>
<evidence type="ECO:0000313" key="3">
    <source>
        <dbReference type="EMBL" id="OCH21752.1"/>
    </source>
</evidence>
<dbReference type="InterPro" id="IPR008613">
    <property type="entry name" value="Excalibur_Ca-bd_domain"/>
</dbReference>
<dbReference type="Proteomes" id="UP000093523">
    <property type="component" value="Unassembled WGS sequence"/>
</dbReference>
<accession>A0A1B9P057</accession>
<evidence type="ECO:0000256" key="1">
    <source>
        <dbReference type="SAM" id="Phobius"/>
    </source>
</evidence>
<feature type="domain" description="CSD" evidence="2">
    <location>
        <begin position="1"/>
        <end position="71"/>
    </location>
</feature>
<evidence type="ECO:0000259" key="2">
    <source>
        <dbReference type="PROSITE" id="PS51857"/>
    </source>
</evidence>
<dbReference type="InterPro" id="IPR002059">
    <property type="entry name" value="CSP_DNA-bd"/>
</dbReference>
<dbReference type="InterPro" id="IPR012340">
    <property type="entry name" value="NA-bd_OB-fold"/>
</dbReference>
<keyword evidence="1" id="KW-0812">Transmembrane</keyword>
<dbReference type="InterPro" id="IPR011129">
    <property type="entry name" value="CSD"/>
</dbReference>
<dbReference type="GO" id="GO:0005829">
    <property type="term" value="C:cytosol"/>
    <property type="evidence" value="ECO:0007669"/>
    <property type="project" value="UniProtKB-ARBA"/>
</dbReference>
<dbReference type="Pfam" id="PF05901">
    <property type="entry name" value="Excalibur"/>
    <property type="match status" value="1"/>
</dbReference>
<name>A0A1B9P057_ALILO</name>
<dbReference type="OrthoDB" id="72963at2"/>
<dbReference type="Gene3D" id="2.40.50.140">
    <property type="entry name" value="Nucleic acid-binding proteins"/>
    <property type="match status" value="1"/>
</dbReference>
<dbReference type="AlphaFoldDB" id="A0A1B9P057"/>
<sequence>MEGQVVRWIDNKGFGFIRGNDPDNDNEVFAHISQFKKGYRRPRVGDEVVFLIGYEDGKKVANTISLINVKPLKVTNATAVRLSKVITLFFIFTLFFLYLFFITWEVTPFYSPPSYDESEAPIRVRQNTGFRCEGKTRCTQMNSCDEAKFYLRYCPNVKIDGDDDGTPCERQFCGAW</sequence>
<evidence type="ECO:0000313" key="4">
    <source>
        <dbReference type="Proteomes" id="UP000093523"/>
    </source>
</evidence>
<reference evidence="3 4" key="1">
    <citation type="submission" date="2016-06" db="EMBL/GenBank/DDBJ databases">
        <authorList>
            <person name="Kjaerup R.B."/>
            <person name="Dalgaard T.S."/>
            <person name="Juul-Madsen H.R."/>
        </authorList>
    </citation>
    <scope>NUCLEOTIDE SEQUENCE [LARGE SCALE GENOMIC DNA]</scope>
    <source>
        <strain evidence="3 4">1S159</strain>
    </source>
</reference>
<dbReference type="GO" id="GO:0003676">
    <property type="term" value="F:nucleic acid binding"/>
    <property type="evidence" value="ECO:0007669"/>
    <property type="project" value="InterPro"/>
</dbReference>
<proteinExistence type="predicted"/>
<organism evidence="3 4">
    <name type="scientific">Aliivibrio logei</name>
    <name type="common">Vibrio logei</name>
    <dbReference type="NCBI Taxonomy" id="688"/>
    <lineage>
        <taxon>Bacteria</taxon>
        <taxon>Pseudomonadati</taxon>
        <taxon>Pseudomonadota</taxon>
        <taxon>Gammaproteobacteria</taxon>
        <taxon>Vibrionales</taxon>
        <taxon>Vibrionaceae</taxon>
        <taxon>Aliivibrio</taxon>
    </lineage>
</organism>
<dbReference type="PROSITE" id="PS51857">
    <property type="entry name" value="CSD_2"/>
    <property type="match status" value="1"/>
</dbReference>
<keyword evidence="1" id="KW-0472">Membrane</keyword>
<feature type="transmembrane region" description="Helical" evidence="1">
    <location>
        <begin position="85"/>
        <end position="104"/>
    </location>
</feature>
<dbReference type="SMART" id="SM00357">
    <property type="entry name" value="CSP"/>
    <property type="match status" value="1"/>
</dbReference>
<dbReference type="CDD" id="cd04458">
    <property type="entry name" value="CSP_CDS"/>
    <property type="match status" value="1"/>
</dbReference>
<dbReference type="Pfam" id="PF00313">
    <property type="entry name" value="CSD"/>
    <property type="match status" value="1"/>
</dbReference>
<keyword evidence="1" id="KW-1133">Transmembrane helix</keyword>
<dbReference type="RefSeq" id="WP_012550146.1">
    <property type="nucleotide sequence ID" value="NZ_CAWMPN010000008.1"/>
</dbReference>
<gene>
    <name evidence="3" type="ORF">A6E04_07770</name>
</gene>
<comment type="caution">
    <text evidence="3">The sequence shown here is derived from an EMBL/GenBank/DDBJ whole genome shotgun (WGS) entry which is preliminary data.</text>
</comment>
<dbReference type="STRING" id="688.A6E04_07770"/>